<dbReference type="OrthoDB" id="10052168at2759"/>
<gene>
    <name evidence="5" type="ORF">OSB1V03_LOCUS21175</name>
</gene>
<dbReference type="Proteomes" id="UP000759131">
    <property type="component" value="Unassembled WGS sequence"/>
</dbReference>
<dbReference type="PANTHER" id="PTHR20842:SF0">
    <property type="entry name" value="ALPHA-ASPARTYL DIPEPTIDASE"/>
    <property type="match status" value="1"/>
</dbReference>
<reference evidence="5" key="1">
    <citation type="submission" date="2020-11" db="EMBL/GenBank/DDBJ databases">
        <authorList>
            <person name="Tran Van P."/>
        </authorList>
    </citation>
    <scope>NUCLEOTIDE SEQUENCE</scope>
</reference>
<dbReference type="SUPFAM" id="SSF52317">
    <property type="entry name" value="Class I glutamine amidotransferase-like"/>
    <property type="match status" value="1"/>
</dbReference>
<feature type="non-terminal residue" evidence="5">
    <location>
        <position position="1"/>
    </location>
</feature>
<evidence type="ECO:0000256" key="4">
    <source>
        <dbReference type="ARBA" id="ARBA00022825"/>
    </source>
</evidence>
<keyword evidence="6" id="KW-1185">Reference proteome</keyword>
<dbReference type="PANTHER" id="PTHR20842">
    <property type="entry name" value="PROTEASE S51 ALPHA-ASPARTYL DIPEPTIDASE"/>
    <property type="match status" value="1"/>
</dbReference>
<protein>
    <recommendedName>
        <fullName evidence="7">Dipeptidase PepE</fullName>
    </recommendedName>
</protein>
<dbReference type="InterPro" id="IPR029062">
    <property type="entry name" value="Class_I_gatase-like"/>
</dbReference>
<dbReference type="Gene3D" id="3.40.50.880">
    <property type="match status" value="1"/>
</dbReference>
<comment type="similarity">
    <text evidence="1">Belongs to the peptidase S51 family.</text>
</comment>
<evidence type="ECO:0008006" key="7">
    <source>
        <dbReference type="Google" id="ProtNLM"/>
    </source>
</evidence>
<dbReference type="GO" id="GO:0006508">
    <property type="term" value="P:proteolysis"/>
    <property type="evidence" value="ECO:0007669"/>
    <property type="project" value="UniProtKB-KW"/>
</dbReference>
<keyword evidence="3" id="KW-0378">Hydrolase</keyword>
<name>A0A7R9QII9_9ACAR</name>
<evidence type="ECO:0000313" key="6">
    <source>
        <dbReference type="Proteomes" id="UP000759131"/>
    </source>
</evidence>
<evidence type="ECO:0000256" key="1">
    <source>
        <dbReference type="ARBA" id="ARBA00006534"/>
    </source>
</evidence>
<keyword evidence="2" id="KW-0645">Protease</keyword>
<evidence type="ECO:0000313" key="5">
    <source>
        <dbReference type="EMBL" id="CAD7646855.1"/>
    </source>
</evidence>
<dbReference type="GO" id="GO:0008236">
    <property type="term" value="F:serine-type peptidase activity"/>
    <property type="evidence" value="ECO:0007669"/>
    <property type="project" value="UniProtKB-KW"/>
</dbReference>
<sequence length="148" mass="16397">NLLDAIRKRVLVDGVPYVGWSAGSNVAAPDIGTTNDMPIIWPQSDSALRLVDYNINPHYNEWKPDGHQGETRSDRLNECVVVKKRPIVAISEGVAIQVEGDRHTVIAPKSLSAHQRYIKIWTFNANKENNIEVIDAAFGQDIGPIVSK</sequence>
<dbReference type="AlphaFoldDB" id="A0A7R9QII9"/>
<dbReference type="EMBL" id="OC892698">
    <property type="protein sequence ID" value="CAD7646855.1"/>
    <property type="molecule type" value="Genomic_DNA"/>
</dbReference>
<dbReference type="EMBL" id="CAJPIZ010038123">
    <property type="protein sequence ID" value="CAG2121229.1"/>
    <property type="molecule type" value="Genomic_DNA"/>
</dbReference>
<organism evidence="5">
    <name type="scientific">Medioppia subpectinata</name>
    <dbReference type="NCBI Taxonomy" id="1979941"/>
    <lineage>
        <taxon>Eukaryota</taxon>
        <taxon>Metazoa</taxon>
        <taxon>Ecdysozoa</taxon>
        <taxon>Arthropoda</taxon>
        <taxon>Chelicerata</taxon>
        <taxon>Arachnida</taxon>
        <taxon>Acari</taxon>
        <taxon>Acariformes</taxon>
        <taxon>Sarcoptiformes</taxon>
        <taxon>Oribatida</taxon>
        <taxon>Brachypylina</taxon>
        <taxon>Oppioidea</taxon>
        <taxon>Oppiidae</taxon>
        <taxon>Medioppia</taxon>
    </lineage>
</organism>
<evidence type="ECO:0000256" key="2">
    <source>
        <dbReference type="ARBA" id="ARBA00022670"/>
    </source>
</evidence>
<accession>A0A7R9QII9</accession>
<keyword evidence="4" id="KW-0720">Serine protease</keyword>
<dbReference type="Pfam" id="PF03575">
    <property type="entry name" value="Peptidase_S51"/>
    <property type="match status" value="1"/>
</dbReference>
<evidence type="ECO:0000256" key="3">
    <source>
        <dbReference type="ARBA" id="ARBA00022801"/>
    </source>
</evidence>
<proteinExistence type="inferred from homology"/>
<dbReference type="InterPro" id="IPR005320">
    <property type="entry name" value="Peptidase_S51"/>
</dbReference>